<proteinExistence type="predicted"/>
<keyword evidence="5" id="KW-1185">Reference proteome</keyword>
<dbReference type="AlphaFoldDB" id="A0A1M7ZBL1"/>
<dbReference type="STRING" id="1073327.SAMN04488108_2025"/>
<dbReference type="InterPro" id="IPR050498">
    <property type="entry name" value="Ycf3"/>
</dbReference>
<dbReference type="RefSeq" id="WP_073571639.1">
    <property type="nucleotide sequence ID" value="NZ_FRXN01000002.1"/>
</dbReference>
<dbReference type="SMART" id="SM00028">
    <property type="entry name" value="TPR"/>
    <property type="match status" value="8"/>
</dbReference>
<dbReference type="Pfam" id="PF13414">
    <property type="entry name" value="TPR_11"/>
    <property type="match status" value="3"/>
</dbReference>
<dbReference type="Pfam" id="PF13181">
    <property type="entry name" value="TPR_8"/>
    <property type="match status" value="1"/>
</dbReference>
<dbReference type="PANTHER" id="PTHR44858">
    <property type="entry name" value="TETRATRICOPEPTIDE REPEAT PROTEIN 6"/>
    <property type="match status" value="1"/>
</dbReference>
<evidence type="ECO:0000256" key="3">
    <source>
        <dbReference type="PROSITE-ProRule" id="PRU00339"/>
    </source>
</evidence>
<accession>A0A1M7ZBL1</accession>
<dbReference type="EMBL" id="FRXN01000002">
    <property type="protein sequence ID" value="SHO62253.1"/>
    <property type="molecule type" value="Genomic_DNA"/>
</dbReference>
<name>A0A1M7ZBL1_9BACT</name>
<feature type="repeat" description="TPR" evidence="3">
    <location>
        <begin position="318"/>
        <end position="351"/>
    </location>
</feature>
<gene>
    <name evidence="4" type="ORF">SAMN04488108_2025</name>
</gene>
<dbReference type="OrthoDB" id="818930at2"/>
<dbReference type="Proteomes" id="UP000184609">
    <property type="component" value="Unassembled WGS sequence"/>
</dbReference>
<protein>
    <submittedName>
        <fullName evidence="4">Tetratricopeptide repeat-containing protein</fullName>
    </submittedName>
</protein>
<feature type="repeat" description="TPR" evidence="3">
    <location>
        <begin position="184"/>
        <end position="217"/>
    </location>
</feature>
<dbReference type="Gene3D" id="1.25.40.10">
    <property type="entry name" value="Tetratricopeptide repeat domain"/>
    <property type="match status" value="4"/>
</dbReference>
<keyword evidence="1" id="KW-0677">Repeat</keyword>
<dbReference type="PROSITE" id="PS50005">
    <property type="entry name" value="TPR"/>
    <property type="match status" value="4"/>
</dbReference>
<reference evidence="5" key="1">
    <citation type="submission" date="2016-12" db="EMBL/GenBank/DDBJ databases">
        <authorList>
            <person name="Varghese N."/>
            <person name="Submissions S."/>
        </authorList>
    </citation>
    <scope>NUCLEOTIDE SEQUENCE [LARGE SCALE GENOMIC DNA]</scope>
    <source>
        <strain evidence="5">DSM 25035</strain>
    </source>
</reference>
<dbReference type="PANTHER" id="PTHR44858:SF1">
    <property type="entry name" value="UDP-N-ACETYLGLUCOSAMINE--PEPTIDE N-ACETYLGLUCOSAMINYLTRANSFERASE SPINDLY-RELATED"/>
    <property type="match status" value="1"/>
</dbReference>
<dbReference type="InterPro" id="IPR011990">
    <property type="entry name" value="TPR-like_helical_dom_sf"/>
</dbReference>
<dbReference type="InterPro" id="IPR019734">
    <property type="entry name" value="TPR_rpt"/>
</dbReference>
<evidence type="ECO:0000256" key="1">
    <source>
        <dbReference type="ARBA" id="ARBA00022737"/>
    </source>
</evidence>
<evidence type="ECO:0000256" key="2">
    <source>
        <dbReference type="ARBA" id="ARBA00022803"/>
    </source>
</evidence>
<dbReference type="SUPFAM" id="SSF48452">
    <property type="entry name" value="TPR-like"/>
    <property type="match status" value="1"/>
</dbReference>
<feature type="repeat" description="TPR" evidence="3">
    <location>
        <begin position="284"/>
        <end position="317"/>
    </location>
</feature>
<feature type="repeat" description="TPR" evidence="3">
    <location>
        <begin position="250"/>
        <end position="283"/>
    </location>
</feature>
<evidence type="ECO:0000313" key="5">
    <source>
        <dbReference type="Proteomes" id="UP000184609"/>
    </source>
</evidence>
<evidence type="ECO:0000313" key="4">
    <source>
        <dbReference type="EMBL" id="SHO62253.1"/>
    </source>
</evidence>
<sequence>MRLIFLGIIFLIAGYSFAQDRSDFEKAVATYNQGDYESAYLMMDDWLRVYSRDPQGYFYLGQIYEQFDGPSLNLALENYQKALSLDPELAEAYLARGRLYLRLKRFQDAENDFLSYRQIPKGETTQIIYRKSSTDKGVSGIFTAQSPNPSQILYHLALAKIGMEDYAGAKTLLDSAIYYTPNESDFWAEKGHVEMKQNQTENALKSLHQAVEINPDHFLARQRINILEKGENVDQLEELTLAIAKDPEDPQGWKIRGFYKFSQNDWEGAIEDYTEAIQILPEDSEGWFYRAKAYAKLKNWEAAEADFEEVIFINEQDPEALLGRGQSRYYLNRPEEALADFIQLIAIDPSNPSAYYHRGITLYRLDKSQEACDDLNKALEFGMPGIEEIQKKICGEN</sequence>
<keyword evidence="2 3" id="KW-0802">TPR repeat</keyword>
<organism evidence="4 5">
    <name type="scientific">Algoriphagus zhangzhouensis</name>
    <dbReference type="NCBI Taxonomy" id="1073327"/>
    <lineage>
        <taxon>Bacteria</taxon>
        <taxon>Pseudomonadati</taxon>
        <taxon>Bacteroidota</taxon>
        <taxon>Cytophagia</taxon>
        <taxon>Cytophagales</taxon>
        <taxon>Cyclobacteriaceae</taxon>
        <taxon>Algoriphagus</taxon>
    </lineage>
</organism>